<keyword evidence="2" id="KW-0813">Transport</keyword>
<protein>
    <submittedName>
        <fullName evidence="10">Cation:proton antiporter</fullName>
    </submittedName>
</protein>
<feature type="domain" description="Cation/H+ exchanger transmembrane" evidence="9">
    <location>
        <begin position="25"/>
        <end position="407"/>
    </location>
</feature>
<reference evidence="10 11" key="1">
    <citation type="submission" date="2024-01" db="EMBL/GenBank/DDBJ databases">
        <title>Multi-omics insights into the function and evolution of sodium benzoate biodegradation pathways in Benzoatithermus flavus gen. nov., sp. nov. from hot spring.</title>
        <authorList>
            <person name="Hu C.-J."/>
            <person name="Li W.-J."/>
        </authorList>
    </citation>
    <scope>NUCLEOTIDE SEQUENCE [LARGE SCALE GENOMIC DNA]</scope>
    <source>
        <strain evidence="10 11">SYSU G07066</strain>
    </source>
</reference>
<dbReference type="Proteomes" id="UP001375743">
    <property type="component" value="Unassembled WGS sequence"/>
</dbReference>
<comment type="caution">
    <text evidence="10">The sequence shown here is derived from an EMBL/GenBank/DDBJ whole genome shotgun (WGS) entry which is preliminary data.</text>
</comment>
<evidence type="ECO:0000313" key="11">
    <source>
        <dbReference type="Proteomes" id="UP001375743"/>
    </source>
</evidence>
<evidence type="ECO:0000256" key="7">
    <source>
        <dbReference type="ARBA" id="ARBA00023136"/>
    </source>
</evidence>
<dbReference type="InterPro" id="IPR006153">
    <property type="entry name" value="Cation/H_exchanger_TM"/>
</dbReference>
<evidence type="ECO:0000256" key="8">
    <source>
        <dbReference type="SAM" id="Phobius"/>
    </source>
</evidence>
<keyword evidence="5 8" id="KW-1133">Transmembrane helix</keyword>
<sequence>MTAGLVDPYIVVLGLVGALMLGVAALPLLVHELPLSVPVILLLLGGAIGATGAGDTIPGLQKAPEATERITELLVLISLMGAGLKLDTPIGWRRWAPTWRLLGITMPLSIAGIALLGWWILDLGPAAALLLGAILAPTDPVLAADVQVGRPGEGDKGRVRFALTAEAGLNDGLAFPFVNLALAVAAHGAEPGVWALEWLARDVVWKLSAGIAVGWAAGRLAGRLLFRLPKGTGLAESRDGFVALGLTALAYSLTELVHGYGFLGVFVAALTLRAVERDHVYHRQLHDFAVEMERLTLAVLLIVLGASFTSQFLHLVTGPVLALSLLVLLVVRPLAGLVGFVGSREPLPERLAVSFFGIRGMGSFYYLAHAVTSGGWREDSGVLWATVTVVVVLSILIHGISATPVMRRVERRA</sequence>
<comment type="subcellular location">
    <subcellularLocation>
        <location evidence="1">Cell membrane</location>
        <topology evidence="1">Multi-pass membrane protein</topology>
    </subcellularLocation>
</comment>
<dbReference type="Pfam" id="PF00999">
    <property type="entry name" value="Na_H_Exchanger"/>
    <property type="match status" value="1"/>
</dbReference>
<keyword evidence="11" id="KW-1185">Reference proteome</keyword>
<feature type="transmembrane region" description="Helical" evidence="8">
    <location>
        <begin position="257"/>
        <end position="275"/>
    </location>
</feature>
<dbReference type="EMBL" id="JBBLZC010000027">
    <property type="protein sequence ID" value="MEK0085456.1"/>
    <property type="molecule type" value="Genomic_DNA"/>
</dbReference>
<gene>
    <name evidence="10" type="ORF">U1T56_20070</name>
</gene>
<dbReference type="PANTHER" id="PTHR32507:SF8">
    <property type="entry name" value="CNH1P"/>
    <property type="match status" value="1"/>
</dbReference>
<evidence type="ECO:0000256" key="4">
    <source>
        <dbReference type="ARBA" id="ARBA00022692"/>
    </source>
</evidence>
<organism evidence="10 11">
    <name type="scientific">Benzoatithermus flavus</name>
    <dbReference type="NCBI Taxonomy" id="3108223"/>
    <lineage>
        <taxon>Bacteria</taxon>
        <taxon>Pseudomonadati</taxon>
        <taxon>Pseudomonadota</taxon>
        <taxon>Alphaproteobacteria</taxon>
        <taxon>Geminicoccales</taxon>
        <taxon>Geminicoccaceae</taxon>
        <taxon>Benzoatithermus</taxon>
    </lineage>
</organism>
<feature type="transmembrane region" description="Helical" evidence="8">
    <location>
        <begin position="353"/>
        <end position="376"/>
    </location>
</feature>
<evidence type="ECO:0000259" key="9">
    <source>
        <dbReference type="Pfam" id="PF00999"/>
    </source>
</evidence>
<feature type="transmembrane region" description="Helical" evidence="8">
    <location>
        <begin position="320"/>
        <end position="341"/>
    </location>
</feature>
<feature type="transmembrane region" description="Helical" evidence="8">
    <location>
        <begin position="33"/>
        <end position="53"/>
    </location>
</feature>
<feature type="transmembrane region" description="Helical" evidence="8">
    <location>
        <begin position="382"/>
        <end position="402"/>
    </location>
</feature>
<keyword evidence="7 8" id="KW-0472">Membrane</keyword>
<evidence type="ECO:0000256" key="3">
    <source>
        <dbReference type="ARBA" id="ARBA00022449"/>
    </source>
</evidence>
<keyword evidence="4 8" id="KW-0812">Transmembrane</keyword>
<feature type="transmembrane region" description="Helical" evidence="8">
    <location>
        <begin position="6"/>
        <end position="26"/>
    </location>
</feature>
<keyword evidence="6" id="KW-0406">Ion transport</keyword>
<accession>A0ABU8XX34</accession>
<evidence type="ECO:0000256" key="5">
    <source>
        <dbReference type="ARBA" id="ARBA00022989"/>
    </source>
</evidence>
<proteinExistence type="predicted"/>
<name>A0ABU8XX34_9PROT</name>
<evidence type="ECO:0000256" key="2">
    <source>
        <dbReference type="ARBA" id="ARBA00022448"/>
    </source>
</evidence>
<evidence type="ECO:0000313" key="10">
    <source>
        <dbReference type="EMBL" id="MEK0085456.1"/>
    </source>
</evidence>
<feature type="transmembrane region" description="Helical" evidence="8">
    <location>
        <begin position="99"/>
        <end position="121"/>
    </location>
</feature>
<feature type="transmembrane region" description="Helical" evidence="8">
    <location>
        <begin position="295"/>
        <end position="314"/>
    </location>
</feature>
<dbReference type="PANTHER" id="PTHR32507">
    <property type="entry name" value="NA(+)/H(+) ANTIPORTER 1"/>
    <property type="match status" value="1"/>
</dbReference>
<dbReference type="RefSeq" id="WP_418161304.1">
    <property type="nucleotide sequence ID" value="NZ_JBBLZC010000027.1"/>
</dbReference>
<evidence type="ECO:0000256" key="1">
    <source>
        <dbReference type="ARBA" id="ARBA00004651"/>
    </source>
</evidence>
<evidence type="ECO:0000256" key="6">
    <source>
        <dbReference type="ARBA" id="ARBA00023065"/>
    </source>
</evidence>
<keyword evidence="3" id="KW-0050">Antiport</keyword>